<feature type="compositionally biased region" description="Basic residues" evidence="1">
    <location>
        <begin position="32"/>
        <end position="41"/>
    </location>
</feature>
<comment type="caution">
    <text evidence="2">The sequence shown here is derived from an EMBL/GenBank/DDBJ whole genome shotgun (WGS) entry which is preliminary data.</text>
</comment>
<evidence type="ECO:0000313" key="3">
    <source>
        <dbReference type="Proteomes" id="UP000886520"/>
    </source>
</evidence>
<dbReference type="EMBL" id="JABFUD020000011">
    <property type="protein sequence ID" value="KAI5073742.1"/>
    <property type="molecule type" value="Genomic_DNA"/>
</dbReference>
<reference evidence="2" key="1">
    <citation type="submission" date="2021-01" db="EMBL/GenBank/DDBJ databases">
        <title>Adiantum capillus-veneris genome.</title>
        <authorList>
            <person name="Fang Y."/>
            <person name="Liao Q."/>
        </authorList>
    </citation>
    <scope>NUCLEOTIDE SEQUENCE</scope>
    <source>
        <strain evidence="2">H3</strain>
        <tissue evidence="2">Leaf</tissue>
    </source>
</reference>
<accession>A0A9D4UTT8</accession>
<sequence length="112" mass="12061">MGASWPLLDGGRVGAPVRRRRLLASTLVHKRRSGRIGRGHSQRCSVEGEDGDGLGDARSKGGLGRLLPGAEGEERHGLGGARSKGGRRLSQREGGARSLTRHVHRTQLRDRI</sequence>
<dbReference type="Proteomes" id="UP000886520">
    <property type="component" value="Chromosome 11"/>
</dbReference>
<feature type="region of interest" description="Disordered" evidence="1">
    <location>
        <begin position="32"/>
        <end position="112"/>
    </location>
</feature>
<protein>
    <submittedName>
        <fullName evidence="2">Uncharacterized protein</fullName>
    </submittedName>
</protein>
<name>A0A9D4UTT8_ADICA</name>
<keyword evidence="3" id="KW-1185">Reference proteome</keyword>
<organism evidence="2 3">
    <name type="scientific">Adiantum capillus-veneris</name>
    <name type="common">Maidenhair fern</name>
    <dbReference type="NCBI Taxonomy" id="13818"/>
    <lineage>
        <taxon>Eukaryota</taxon>
        <taxon>Viridiplantae</taxon>
        <taxon>Streptophyta</taxon>
        <taxon>Embryophyta</taxon>
        <taxon>Tracheophyta</taxon>
        <taxon>Polypodiopsida</taxon>
        <taxon>Polypodiidae</taxon>
        <taxon>Polypodiales</taxon>
        <taxon>Pteridineae</taxon>
        <taxon>Pteridaceae</taxon>
        <taxon>Vittarioideae</taxon>
        <taxon>Adiantum</taxon>
    </lineage>
</organism>
<evidence type="ECO:0000256" key="1">
    <source>
        <dbReference type="SAM" id="MobiDB-lite"/>
    </source>
</evidence>
<gene>
    <name evidence="2" type="ORF">GOP47_0011755</name>
</gene>
<evidence type="ECO:0000313" key="2">
    <source>
        <dbReference type="EMBL" id="KAI5073742.1"/>
    </source>
</evidence>
<proteinExistence type="predicted"/>
<dbReference type="AlphaFoldDB" id="A0A9D4UTT8"/>